<dbReference type="GO" id="GO:0005737">
    <property type="term" value="C:cytoplasm"/>
    <property type="evidence" value="ECO:0007669"/>
    <property type="project" value="TreeGrafter"/>
</dbReference>
<dbReference type="RefSeq" id="WP_169551473.1">
    <property type="nucleotide sequence ID" value="NZ_CP051677.1"/>
</dbReference>
<dbReference type="PANTHER" id="PTHR21621">
    <property type="entry name" value="RIBOSOMAL PROTEIN S6 MODIFICATION PROTEIN"/>
    <property type="match status" value="1"/>
</dbReference>
<dbReference type="GO" id="GO:0016879">
    <property type="term" value="F:ligase activity, forming carbon-nitrogen bonds"/>
    <property type="evidence" value="ECO:0007669"/>
    <property type="project" value="TreeGrafter"/>
</dbReference>
<dbReference type="AlphaFoldDB" id="A0A7L5DM16"/>
<dbReference type="KEGG" id="srho:HH216_14655"/>
<evidence type="ECO:0000256" key="1">
    <source>
        <dbReference type="SAM" id="MobiDB-lite"/>
    </source>
</evidence>
<evidence type="ECO:0000259" key="2">
    <source>
        <dbReference type="Pfam" id="PF08443"/>
    </source>
</evidence>
<feature type="region of interest" description="Disordered" evidence="1">
    <location>
        <begin position="1"/>
        <end position="20"/>
    </location>
</feature>
<dbReference type="SUPFAM" id="SSF56059">
    <property type="entry name" value="Glutathione synthetase ATP-binding domain-like"/>
    <property type="match status" value="1"/>
</dbReference>
<protein>
    <recommendedName>
        <fullName evidence="2">ATP-grasp fold RimK-type domain-containing protein</fullName>
    </recommendedName>
</protein>
<feature type="compositionally biased region" description="Polar residues" evidence="1">
    <location>
        <begin position="7"/>
        <end position="20"/>
    </location>
</feature>
<dbReference type="PANTHER" id="PTHR21621:SF0">
    <property type="entry name" value="BETA-CITRYLGLUTAMATE SYNTHASE B-RELATED"/>
    <property type="match status" value="1"/>
</dbReference>
<keyword evidence="4" id="KW-1185">Reference proteome</keyword>
<reference evidence="3 4" key="1">
    <citation type="submission" date="2020-04" db="EMBL/GenBank/DDBJ databases">
        <title>Genome sequencing of novel species.</title>
        <authorList>
            <person name="Heo J."/>
            <person name="Kim S.-J."/>
            <person name="Kim J.-S."/>
            <person name="Hong S.-B."/>
            <person name="Kwon S.-W."/>
        </authorList>
    </citation>
    <scope>NUCLEOTIDE SEQUENCE [LARGE SCALE GENOMIC DNA]</scope>
    <source>
        <strain evidence="3 4">CJU-R4</strain>
    </source>
</reference>
<proteinExistence type="predicted"/>
<feature type="domain" description="ATP-grasp fold RimK-type" evidence="2">
    <location>
        <begin position="9"/>
        <end position="80"/>
    </location>
</feature>
<dbReference type="Pfam" id="PF08443">
    <property type="entry name" value="RimK"/>
    <property type="match status" value="1"/>
</dbReference>
<feature type="region of interest" description="Disordered" evidence="1">
    <location>
        <begin position="94"/>
        <end position="117"/>
    </location>
</feature>
<organism evidence="3 4">
    <name type="scientific">Spirosoma rhododendri</name>
    <dbReference type="NCBI Taxonomy" id="2728024"/>
    <lineage>
        <taxon>Bacteria</taxon>
        <taxon>Pseudomonadati</taxon>
        <taxon>Bacteroidota</taxon>
        <taxon>Cytophagia</taxon>
        <taxon>Cytophagales</taxon>
        <taxon>Cytophagaceae</taxon>
        <taxon>Spirosoma</taxon>
    </lineage>
</organism>
<evidence type="ECO:0000313" key="4">
    <source>
        <dbReference type="Proteomes" id="UP000501128"/>
    </source>
</evidence>
<evidence type="ECO:0000313" key="3">
    <source>
        <dbReference type="EMBL" id="QJD79509.1"/>
    </source>
</evidence>
<dbReference type="Gene3D" id="3.30.470.20">
    <property type="entry name" value="ATP-grasp fold, B domain"/>
    <property type="match status" value="1"/>
</dbReference>
<sequence length="117" mass="13017">MTVCPSRYSNSSKGDNGRSLNLSDAEIEMCIKAAKAVGLEFAGVDLIREKMRKTYVTEVNGNPGTGIVDVTGQNYFADLVKHIETRAKKNEEIVTPVPLPNNERDKEKTKRVKKKPH</sequence>
<dbReference type="Proteomes" id="UP000501128">
    <property type="component" value="Chromosome"/>
</dbReference>
<accession>A0A7L5DM16</accession>
<name>A0A7L5DM16_9BACT</name>
<gene>
    <name evidence="3" type="ORF">HH216_14655</name>
</gene>
<dbReference type="EMBL" id="CP051677">
    <property type="protein sequence ID" value="QJD79509.1"/>
    <property type="molecule type" value="Genomic_DNA"/>
</dbReference>
<dbReference type="InterPro" id="IPR013651">
    <property type="entry name" value="ATP-grasp_RimK-type"/>
</dbReference>